<dbReference type="Proteomes" id="UP000662939">
    <property type="component" value="Chromosome"/>
</dbReference>
<dbReference type="KEGG" id="nav:JQS30_12090"/>
<gene>
    <name evidence="1" type="ORF">JQS30_12090</name>
</gene>
<accession>A0A895XM75</accession>
<keyword evidence="2" id="KW-1185">Reference proteome</keyword>
<reference evidence="1" key="1">
    <citation type="submission" date="2021-02" db="EMBL/GenBank/DDBJ databases">
        <title>Natronoglycomyces albus gen. nov., sp. nov, a haloalkaliphilic actinobacterium from a soda solonchak soil.</title>
        <authorList>
            <person name="Sorokin D.Y."/>
            <person name="Khijniak T.V."/>
            <person name="Zakharycheva A.P."/>
            <person name="Boueva O.V."/>
            <person name="Ariskina E.V."/>
            <person name="Hahnke R.L."/>
            <person name="Bunk B."/>
            <person name="Sproer C."/>
            <person name="Schumann P."/>
            <person name="Evtushenko L.I."/>
            <person name="Kublanov I.V."/>
        </authorList>
    </citation>
    <scope>NUCLEOTIDE SEQUENCE</scope>
    <source>
        <strain evidence="1">DSM 106290</strain>
    </source>
</reference>
<protein>
    <submittedName>
        <fullName evidence="1">Uncharacterized protein</fullName>
    </submittedName>
</protein>
<sequence length="107" mass="11846">MTDIYALLHYYPHTDDEIAYRGRLHTSTDHNHDPPIKVGVIQGNEHVTEHLASLIDQGAPAKLDISWEGSTRQFGPGEFTVHSASPGDEQVRITLDGNLSFTDLPPD</sequence>
<dbReference type="RefSeq" id="WP_213170508.1">
    <property type="nucleotide sequence ID" value="NZ_CP070496.1"/>
</dbReference>
<evidence type="ECO:0000313" key="2">
    <source>
        <dbReference type="Proteomes" id="UP000662939"/>
    </source>
</evidence>
<evidence type="ECO:0000313" key="1">
    <source>
        <dbReference type="EMBL" id="QSB04509.1"/>
    </source>
</evidence>
<name>A0A895XM75_9ACTN</name>
<dbReference type="AlphaFoldDB" id="A0A895XM75"/>
<organism evidence="1 2">
    <name type="scientific">Natronoglycomyces albus</name>
    <dbReference type="NCBI Taxonomy" id="2811108"/>
    <lineage>
        <taxon>Bacteria</taxon>
        <taxon>Bacillati</taxon>
        <taxon>Actinomycetota</taxon>
        <taxon>Actinomycetes</taxon>
        <taxon>Glycomycetales</taxon>
        <taxon>Glycomycetaceae</taxon>
        <taxon>Natronoglycomyces</taxon>
    </lineage>
</organism>
<dbReference type="EMBL" id="CP070496">
    <property type="protein sequence ID" value="QSB04509.1"/>
    <property type="molecule type" value="Genomic_DNA"/>
</dbReference>
<proteinExistence type="predicted"/>